<dbReference type="PANTHER" id="PTHR18901">
    <property type="entry name" value="2-DEOXYGLUCOSE-6-PHOSPHATE PHOSPHATASE 2"/>
    <property type="match status" value="1"/>
</dbReference>
<dbReference type="EMBL" id="JAUKWQ010000001">
    <property type="protein sequence ID" value="MDO1581295.1"/>
    <property type="molecule type" value="Genomic_DNA"/>
</dbReference>
<dbReference type="Gene3D" id="1.10.150.240">
    <property type="entry name" value="Putative phosphatase, domain 2"/>
    <property type="match status" value="1"/>
</dbReference>
<dbReference type="InterPro" id="IPR006439">
    <property type="entry name" value="HAD-SF_hydro_IA"/>
</dbReference>
<dbReference type="Gene3D" id="3.40.50.1000">
    <property type="entry name" value="HAD superfamily/HAD-like"/>
    <property type="match status" value="1"/>
</dbReference>
<dbReference type="SUPFAM" id="SSF56784">
    <property type="entry name" value="HAD-like"/>
    <property type="match status" value="1"/>
</dbReference>
<keyword evidence="2" id="KW-1185">Reference proteome</keyword>
<protein>
    <submittedName>
        <fullName evidence="1">HAD family phosphatase</fullName>
    </submittedName>
</protein>
<dbReference type="NCBIfam" id="TIGR01509">
    <property type="entry name" value="HAD-SF-IA-v3"/>
    <property type="match status" value="1"/>
</dbReference>
<evidence type="ECO:0000313" key="2">
    <source>
        <dbReference type="Proteomes" id="UP001169006"/>
    </source>
</evidence>
<dbReference type="Proteomes" id="UP001169006">
    <property type="component" value="Unassembled WGS sequence"/>
</dbReference>
<accession>A0ABT8SSA0</accession>
<organism evidence="1 2">
    <name type="scientific">Rhizobium oryzicola</name>
    <dbReference type="NCBI Taxonomy" id="1232668"/>
    <lineage>
        <taxon>Bacteria</taxon>
        <taxon>Pseudomonadati</taxon>
        <taxon>Pseudomonadota</taxon>
        <taxon>Alphaproteobacteria</taxon>
        <taxon>Hyphomicrobiales</taxon>
        <taxon>Rhizobiaceae</taxon>
        <taxon>Rhizobium/Agrobacterium group</taxon>
        <taxon>Rhizobium</taxon>
    </lineage>
</organism>
<dbReference type="Pfam" id="PF00702">
    <property type="entry name" value="Hydrolase"/>
    <property type="match status" value="1"/>
</dbReference>
<reference evidence="1" key="1">
    <citation type="journal article" date="2015" name="Int. J. Syst. Evol. Microbiol.">
        <title>Rhizobium oryzicola sp. nov., potential plant-growth-promoting endophytic bacteria isolated from rice roots.</title>
        <authorList>
            <person name="Zhang X.X."/>
            <person name="Gao J.S."/>
            <person name="Cao Y.H."/>
            <person name="Sheirdil R.A."/>
            <person name="Wang X.C."/>
            <person name="Zhang L."/>
        </authorList>
    </citation>
    <scope>NUCLEOTIDE SEQUENCE</scope>
    <source>
        <strain evidence="1">05753</strain>
    </source>
</reference>
<dbReference type="PRINTS" id="PR00413">
    <property type="entry name" value="HADHALOGNASE"/>
</dbReference>
<dbReference type="CDD" id="cd07505">
    <property type="entry name" value="HAD_BPGM-like"/>
    <property type="match status" value="1"/>
</dbReference>
<comment type="caution">
    <text evidence="1">The sequence shown here is derived from an EMBL/GenBank/DDBJ whole genome shotgun (WGS) entry which is preliminary data.</text>
</comment>
<dbReference type="InterPro" id="IPR023198">
    <property type="entry name" value="PGP-like_dom2"/>
</dbReference>
<dbReference type="InterPro" id="IPR023214">
    <property type="entry name" value="HAD_sf"/>
</dbReference>
<gene>
    <name evidence="1" type="ORF">Q2T52_04220</name>
</gene>
<dbReference type="SFLD" id="SFLDG01129">
    <property type="entry name" value="C1.5:_HAD__Beta-PGM__Phosphata"/>
    <property type="match status" value="1"/>
</dbReference>
<dbReference type="SFLD" id="SFLDS00003">
    <property type="entry name" value="Haloacid_Dehalogenase"/>
    <property type="match status" value="1"/>
</dbReference>
<evidence type="ECO:0000313" key="1">
    <source>
        <dbReference type="EMBL" id="MDO1581295.1"/>
    </source>
</evidence>
<dbReference type="InterPro" id="IPR036412">
    <property type="entry name" value="HAD-like_sf"/>
</dbReference>
<dbReference type="RefSeq" id="WP_302075412.1">
    <property type="nucleotide sequence ID" value="NZ_JAUKWQ010000001.1"/>
</dbReference>
<dbReference type="PANTHER" id="PTHR18901:SF38">
    <property type="entry name" value="PSEUDOURIDINE-5'-PHOSPHATASE"/>
    <property type="match status" value="1"/>
</dbReference>
<dbReference type="SFLD" id="SFLDG01135">
    <property type="entry name" value="C1.5.6:_HAD__Beta-PGM__Phospha"/>
    <property type="match status" value="1"/>
</dbReference>
<reference evidence="1" key="2">
    <citation type="submission" date="2023-07" db="EMBL/GenBank/DDBJ databases">
        <authorList>
            <person name="Sun H."/>
        </authorList>
    </citation>
    <scope>NUCLEOTIDE SEQUENCE</scope>
    <source>
        <strain evidence="1">05753</strain>
    </source>
</reference>
<sequence>MRILPRPPKAVVFDMDGLILDTEILYRQSVISAATQSGLPIGPSIYEGMLGQPWINIALLLKEHYGEDFDADAFRVVWLEHFDKLLEHQLDLKTGVIELLDKLDALGLPRAVCTSSGHHQVRHHLGQLGILDRFHHVIAQGDYPHGKPAPDPYLKAAERLGLEPADCMALEDSYNGIRSASGAGMMAVMVPDLLPATDEMRALAVHVAEDLHEVCLLVEQSRLTA</sequence>
<proteinExistence type="predicted"/>
<name>A0ABT8SSA0_9HYPH</name>